<proteinExistence type="predicted"/>
<name>A0A4Y7PJW8_9AGAM</name>
<dbReference type="EMBL" id="ML170277">
    <property type="protein sequence ID" value="TDL15378.1"/>
    <property type="molecule type" value="Genomic_DNA"/>
</dbReference>
<feature type="compositionally biased region" description="Basic residues" evidence="1">
    <location>
        <begin position="203"/>
        <end position="222"/>
    </location>
</feature>
<evidence type="ECO:0000313" key="3">
    <source>
        <dbReference type="EMBL" id="TDL15378.1"/>
    </source>
</evidence>
<reference evidence="3 4" key="1">
    <citation type="submission" date="2018-06" db="EMBL/GenBank/DDBJ databases">
        <title>A transcriptomic atlas of mushroom development highlights an independent origin of complex multicellularity.</title>
        <authorList>
            <consortium name="DOE Joint Genome Institute"/>
            <person name="Krizsan K."/>
            <person name="Almasi E."/>
            <person name="Merenyi Z."/>
            <person name="Sahu N."/>
            <person name="Viragh M."/>
            <person name="Koszo T."/>
            <person name="Mondo S."/>
            <person name="Kiss B."/>
            <person name="Balint B."/>
            <person name="Kues U."/>
            <person name="Barry K."/>
            <person name="Hegedus J.C."/>
            <person name="Henrissat B."/>
            <person name="Johnson J."/>
            <person name="Lipzen A."/>
            <person name="Ohm R."/>
            <person name="Nagy I."/>
            <person name="Pangilinan J."/>
            <person name="Yan J."/>
            <person name="Xiong Y."/>
            <person name="Grigoriev I.V."/>
            <person name="Hibbett D.S."/>
            <person name="Nagy L.G."/>
        </authorList>
    </citation>
    <scope>NUCLEOTIDE SEQUENCE [LARGE SCALE GENOMIC DNA]</scope>
    <source>
        <strain evidence="3 4">SZMC22713</strain>
    </source>
</reference>
<feature type="region of interest" description="Disordered" evidence="1">
    <location>
        <begin position="289"/>
        <end position="334"/>
    </location>
</feature>
<feature type="transmembrane region" description="Helical" evidence="2">
    <location>
        <begin position="66"/>
        <end position="84"/>
    </location>
</feature>
<accession>A0A4Y7PJW8</accession>
<evidence type="ECO:0000256" key="1">
    <source>
        <dbReference type="SAM" id="MobiDB-lite"/>
    </source>
</evidence>
<keyword evidence="2" id="KW-0812">Transmembrane</keyword>
<keyword evidence="4" id="KW-1185">Reference proteome</keyword>
<protein>
    <submittedName>
        <fullName evidence="3">Uncharacterized protein</fullName>
    </submittedName>
</protein>
<feature type="region of interest" description="Disordered" evidence="1">
    <location>
        <begin position="184"/>
        <end position="232"/>
    </location>
</feature>
<feature type="compositionally biased region" description="Pro residues" evidence="1">
    <location>
        <begin position="187"/>
        <end position="197"/>
    </location>
</feature>
<dbReference type="AlphaFoldDB" id="A0A4Y7PJW8"/>
<keyword evidence="2" id="KW-1133">Transmembrane helix</keyword>
<evidence type="ECO:0000313" key="4">
    <source>
        <dbReference type="Proteomes" id="UP000294933"/>
    </source>
</evidence>
<evidence type="ECO:0000256" key="2">
    <source>
        <dbReference type="SAM" id="Phobius"/>
    </source>
</evidence>
<organism evidence="3 4">
    <name type="scientific">Rickenella mellea</name>
    <dbReference type="NCBI Taxonomy" id="50990"/>
    <lineage>
        <taxon>Eukaryota</taxon>
        <taxon>Fungi</taxon>
        <taxon>Dikarya</taxon>
        <taxon>Basidiomycota</taxon>
        <taxon>Agaricomycotina</taxon>
        <taxon>Agaricomycetes</taxon>
        <taxon>Hymenochaetales</taxon>
        <taxon>Rickenellaceae</taxon>
        <taxon>Rickenella</taxon>
    </lineage>
</organism>
<gene>
    <name evidence="3" type="ORF">BD410DRAFT_845227</name>
</gene>
<dbReference type="OrthoDB" id="3067176at2759"/>
<sequence length="404" mass="45564">MAQYPPITAADFSVHSAPYAIVQREVHPPYADHQFTPDFLRQTFSRKLLVPTIPGAYNDHDYRLKYGFAWALFTSNVMIAWYILSAAHNFNPTWNDYDGSQILHSYIPPELYEPLDMPPPPQLPFNSPDDNPLLSHGSYLFLADLVEKHQQLGLQALAWIEKMKERCRERNDTNWNWPVDPYTAPVPTEPIPTPQHSPNPSRTLRRRKLYRQRRRERRANKKKFAEVPPDSNAWGSRYEGVNIYPPRSPPTFDSIYSWANQATAPWDGDDEEDIPPLSIPKLRAALIGDDSLPFPEDEDVDHPSPPPSPTISDDYFTAPEASPPANSADTTSPPIRVVVETDATALGNVFETCTALVLHPVHSSYAKANAKKALALGNRDVPLTAEEYAIIYEGLDLDDESLLA</sequence>
<dbReference type="VEuPathDB" id="FungiDB:BD410DRAFT_845227"/>
<dbReference type="Proteomes" id="UP000294933">
    <property type="component" value="Unassembled WGS sequence"/>
</dbReference>
<feature type="compositionally biased region" description="Polar residues" evidence="1">
    <location>
        <begin position="324"/>
        <end position="333"/>
    </location>
</feature>
<keyword evidence="2" id="KW-0472">Membrane</keyword>